<gene>
    <name evidence="1" type="primary">yqeB</name>
    <name evidence="1" type="ORF">NSA23_02535</name>
</gene>
<evidence type="ECO:0000313" key="1">
    <source>
        <dbReference type="EMBL" id="MCR2042988.1"/>
    </source>
</evidence>
<dbReference type="InterPro" id="IPR017695">
    <property type="entry name" value="Se-dep_Mo_hydrolase_YqeB"/>
</dbReference>
<dbReference type="AlphaFoldDB" id="A0A9X2S407"/>
<keyword evidence="2" id="KW-1185">Reference proteome</keyword>
<evidence type="ECO:0000313" key="2">
    <source>
        <dbReference type="Proteomes" id="UP001142078"/>
    </source>
</evidence>
<dbReference type="OrthoDB" id="9815497at2"/>
<accession>A0A9X2S407</accession>
<organism evidence="1 2">
    <name type="scientific">Anaerosalibacter massiliensis</name>
    <dbReference type="NCBI Taxonomy" id="1347392"/>
    <lineage>
        <taxon>Bacteria</taxon>
        <taxon>Bacillati</taxon>
        <taxon>Bacillota</taxon>
        <taxon>Tissierellia</taxon>
        <taxon>Tissierellales</taxon>
        <taxon>Sporanaerobacteraceae</taxon>
        <taxon>Anaerosalibacter</taxon>
    </lineage>
</organism>
<protein>
    <submittedName>
        <fullName evidence="1">Selenium-dependent molybdenum cofactor biosynthesis protein YqeB</fullName>
    </submittedName>
</protein>
<dbReference type="EMBL" id="JANJZL010000001">
    <property type="protein sequence ID" value="MCR2042988.1"/>
    <property type="molecule type" value="Genomic_DNA"/>
</dbReference>
<name>A0A9X2S407_9FIRM</name>
<comment type="caution">
    <text evidence="1">The sequence shown here is derived from an EMBL/GenBank/DDBJ whole genome shotgun (WGS) entry which is preliminary data.</text>
</comment>
<proteinExistence type="predicted"/>
<reference evidence="1" key="1">
    <citation type="submission" date="2022-07" db="EMBL/GenBank/DDBJ databases">
        <title>Enhanced cultured diversity of the mouse gut microbiota enables custom-made synthetic communities.</title>
        <authorList>
            <person name="Afrizal A."/>
        </authorList>
    </citation>
    <scope>NUCLEOTIDE SEQUENCE</scope>
    <source>
        <strain evidence="1">DSM 29482</strain>
    </source>
</reference>
<dbReference type="NCBIfam" id="TIGR03309">
    <property type="entry name" value="matur_yqeB"/>
    <property type="match status" value="1"/>
</dbReference>
<sequence>MILDIQNHIIVIRGAGDIGSGIGYRLFRCGFKVIFLEIRNPSNVRRKVSFSEAVYDGETKVEGIKARCVSNVKEAFKILDEGIIPVIIDPIGETIIDIKPYVLIDSIINKKNIGTYVNMADLVIGVGPGFIAGEDVDIVIESNRGQNLGKIITNGQAEPNTGIPGNVKGYTIERVLRANKDGQIEVLKDIGSLVKKGEILAYIGGEIVKAEIDGVIRGMIKNGYYVKKGMKIGDIDPRGDRSYCYKISDKAMAIGGGVLEGILYYFNEKVENDIV</sequence>
<dbReference type="RefSeq" id="WP_042681307.1">
    <property type="nucleotide sequence ID" value="NZ_CABKTM010000043.1"/>
</dbReference>
<dbReference type="Proteomes" id="UP001142078">
    <property type="component" value="Unassembled WGS sequence"/>
</dbReference>